<sequence>MNLFREIFKRLVGMSVVVVIATFLLSCLMWLLPGDPASLLAPSAPAGAIEVIRKQVGLDRGVFGYYWQWLSGMLTGDFGKYYLGGGTREVTEVILRTLPVSIQLIVYAQVVALTFSIPLGLISAYKENSKFDRIVSNVLFTMVSFPGFALALILSLIFAVQLGWVDPIGYISPTENLGQHFKLMILPVASLAVGLTSSYTRLLRTDVIATLKEDYVTMAASKGISNTRVLFKHVFRPSSTTLLTSAALNMGGLIGGTIIIETIFVIPGIGYEIFYSIGARQVIAMQTLIALVSFAYVFFNTSIDLITTIIDPRTRERRV</sequence>
<organism evidence="9">
    <name type="scientific">freshwater metagenome</name>
    <dbReference type="NCBI Taxonomy" id="449393"/>
    <lineage>
        <taxon>unclassified sequences</taxon>
        <taxon>metagenomes</taxon>
        <taxon>ecological metagenomes</taxon>
    </lineage>
</organism>
<dbReference type="Gene3D" id="1.10.3720.10">
    <property type="entry name" value="MetI-like"/>
    <property type="match status" value="1"/>
</dbReference>
<dbReference type="PANTHER" id="PTHR43163">
    <property type="entry name" value="DIPEPTIDE TRANSPORT SYSTEM PERMEASE PROTEIN DPPB-RELATED"/>
    <property type="match status" value="1"/>
</dbReference>
<dbReference type="EMBL" id="CAEZUL010000103">
    <property type="protein sequence ID" value="CAB4603424.1"/>
    <property type="molecule type" value="Genomic_DNA"/>
</dbReference>
<feature type="transmembrane region" description="Helical" evidence="7">
    <location>
        <begin position="137"/>
        <end position="164"/>
    </location>
</feature>
<evidence type="ECO:0000313" key="9">
    <source>
        <dbReference type="EMBL" id="CAB4603424.1"/>
    </source>
</evidence>
<feature type="transmembrane region" description="Helical" evidence="7">
    <location>
        <begin position="283"/>
        <end position="310"/>
    </location>
</feature>
<evidence type="ECO:0000256" key="1">
    <source>
        <dbReference type="ARBA" id="ARBA00004651"/>
    </source>
</evidence>
<comment type="subcellular location">
    <subcellularLocation>
        <location evidence="1">Cell membrane</location>
        <topology evidence="1">Multi-pass membrane protein</topology>
    </subcellularLocation>
</comment>
<keyword evidence="6 7" id="KW-0472">Membrane</keyword>
<feature type="transmembrane region" description="Helical" evidence="7">
    <location>
        <begin position="12"/>
        <end position="32"/>
    </location>
</feature>
<dbReference type="InterPro" id="IPR045621">
    <property type="entry name" value="BPD_transp_1_N"/>
</dbReference>
<dbReference type="GO" id="GO:0055085">
    <property type="term" value="P:transmembrane transport"/>
    <property type="evidence" value="ECO:0007669"/>
    <property type="project" value="InterPro"/>
</dbReference>
<dbReference type="Pfam" id="PF00528">
    <property type="entry name" value="BPD_transp_1"/>
    <property type="match status" value="1"/>
</dbReference>
<keyword evidence="2" id="KW-0813">Transport</keyword>
<feature type="transmembrane region" description="Helical" evidence="7">
    <location>
        <begin position="246"/>
        <end position="271"/>
    </location>
</feature>
<evidence type="ECO:0000256" key="2">
    <source>
        <dbReference type="ARBA" id="ARBA00022448"/>
    </source>
</evidence>
<feature type="domain" description="ABC transmembrane type-1" evidence="8">
    <location>
        <begin position="98"/>
        <end position="300"/>
    </location>
</feature>
<reference evidence="9" key="1">
    <citation type="submission" date="2020-05" db="EMBL/GenBank/DDBJ databases">
        <authorList>
            <person name="Chiriac C."/>
            <person name="Salcher M."/>
            <person name="Ghai R."/>
            <person name="Kavagutti S V."/>
        </authorList>
    </citation>
    <scope>NUCLEOTIDE SEQUENCE</scope>
</reference>
<name>A0A6J6GWF3_9ZZZZ</name>
<dbReference type="Pfam" id="PF19300">
    <property type="entry name" value="BPD_transp_1_N"/>
    <property type="match status" value="1"/>
</dbReference>
<keyword evidence="4 7" id="KW-0812">Transmembrane</keyword>
<dbReference type="PROSITE" id="PS50928">
    <property type="entry name" value="ABC_TM1"/>
    <property type="match status" value="1"/>
</dbReference>
<protein>
    <submittedName>
        <fullName evidence="9">Unannotated protein</fullName>
    </submittedName>
</protein>
<evidence type="ECO:0000259" key="8">
    <source>
        <dbReference type="PROSITE" id="PS50928"/>
    </source>
</evidence>
<gene>
    <name evidence="9" type="ORF">UFOPK1808_00932</name>
</gene>
<evidence type="ECO:0000256" key="4">
    <source>
        <dbReference type="ARBA" id="ARBA00022692"/>
    </source>
</evidence>
<dbReference type="InterPro" id="IPR000515">
    <property type="entry name" value="MetI-like"/>
</dbReference>
<dbReference type="PANTHER" id="PTHR43163:SF6">
    <property type="entry name" value="DIPEPTIDE TRANSPORT SYSTEM PERMEASE PROTEIN DPPB-RELATED"/>
    <property type="match status" value="1"/>
</dbReference>
<dbReference type="GO" id="GO:0005886">
    <property type="term" value="C:plasma membrane"/>
    <property type="evidence" value="ECO:0007669"/>
    <property type="project" value="UniProtKB-SubCell"/>
</dbReference>
<keyword evidence="5 7" id="KW-1133">Transmembrane helix</keyword>
<dbReference type="CDD" id="cd06261">
    <property type="entry name" value="TM_PBP2"/>
    <property type="match status" value="1"/>
</dbReference>
<proteinExistence type="predicted"/>
<evidence type="ECO:0000256" key="7">
    <source>
        <dbReference type="SAM" id="Phobius"/>
    </source>
</evidence>
<evidence type="ECO:0000256" key="3">
    <source>
        <dbReference type="ARBA" id="ARBA00022475"/>
    </source>
</evidence>
<dbReference type="SUPFAM" id="SSF161098">
    <property type="entry name" value="MetI-like"/>
    <property type="match status" value="1"/>
</dbReference>
<evidence type="ECO:0000256" key="5">
    <source>
        <dbReference type="ARBA" id="ARBA00022989"/>
    </source>
</evidence>
<dbReference type="InterPro" id="IPR035906">
    <property type="entry name" value="MetI-like_sf"/>
</dbReference>
<accession>A0A6J6GWF3</accession>
<feature type="transmembrane region" description="Helical" evidence="7">
    <location>
        <begin position="104"/>
        <end position="125"/>
    </location>
</feature>
<dbReference type="AlphaFoldDB" id="A0A6J6GWF3"/>
<keyword evidence="3" id="KW-1003">Cell membrane</keyword>
<dbReference type="PROSITE" id="PS51257">
    <property type="entry name" value="PROKAR_LIPOPROTEIN"/>
    <property type="match status" value="1"/>
</dbReference>
<evidence type="ECO:0000256" key="6">
    <source>
        <dbReference type="ARBA" id="ARBA00023136"/>
    </source>
</evidence>